<evidence type="ECO:0008006" key="3">
    <source>
        <dbReference type="Google" id="ProtNLM"/>
    </source>
</evidence>
<dbReference type="Proteomes" id="UP001370758">
    <property type="component" value="Unassembled WGS sequence"/>
</dbReference>
<comment type="caution">
    <text evidence="1">The sequence shown here is derived from an EMBL/GenBank/DDBJ whole genome shotgun (WGS) entry which is preliminary data.</text>
</comment>
<evidence type="ECO:0000313" key="1">
    <source>
        <dbReference type="EMBL" id="KAK6505803.1"/>
    </source>
</evidence>
<accession>A0AAV9WDS8</accession>
<organism evidence="1 2">
    <name type="scientific">Arthrobotrys musiformis</name>
    <dbReference type="NCBI Taxonomy" id="47236"/>
    <lineage>
        <taxon>Eukaryota</taxon>
        <taxon>Fungi</taxon>
        <taxon>Dikarya</taxon>
        <taxon>Ascomycota</taxon>
        <taxon>Pezizomycotina</taxon>
        <taxon>Orbiliomycetes</taxon>
        <taxon>Orbiliales</taxon>
        <taxon>Orbiliaceae</taxon>
        <taxon>Arthrobotrys</taxon>
    </lineage>
</organism>
<gene>
    <name evidence="1" type="ORF">TWF481_007694</name>
</gene>
<protein>
    <recommendedName>
        <fullName evidence="3">Homing endonuclease LAGLIDADG domain-containing protein</fullName>
    </recommendedName>
</protein>
<dbReference type="EMBL" id="JAVHJL010000004">
    <property type="protein sequence ID" value="KAK6505803.1"/>
    <property type="molecule type" value="Genomic_DNA"/>
</dbReference>
<sequence>MIDTRISDIGEFYGNSFKDLRHLLSCLQTNLTTGPAGYGKVNLISPDSIPTFQQEIASVTWTNHWIKDLSNSHKIAINGGVASARIDKREFRRLTGEVIERSEVNMILERESPSVSGSIHRGKGVLVVKIVSQSIKGFIPSLLISPRVYQTILAGSKHSIIEATVLGDLERIRGECSKGKWSLWSLVELGGIIFTPLHVRNPHARRAFFKQHSDAKNLDHEKF</sequence>
<name>A0AAV9WDS8_9PEZI</name>
<dbReference type="AlphaFoldDB" id="A0AAV9WDS8"/>
<evidence type="ECO:0000313" key="2">
    <source>
        <dbReference type="Proteomes" id="UP001370758"/>
    </source>
</evidence>
<reference evidence="1 2" key="1">
    <citation type="submission" date="2023-08" db="EMBL/GenBank/DDBJ databases">
        <authorList>
            <person name="Palmer J.M."/>
        </authorList>
    </citation>
    <scope>NUCLEOTIDE SEQUENCE [LARGE SCALE GENOMIC DNA]</scope>
    <source>
        <strain evidence="1 2">TWF481</strain>
    </source>
</reference>
<proteinExistence type="predicted"/>
<keyword evidence="2" id="KW-1185">Reference proteome</keyword>